<gene>
    <name evidence="1" type="ORF">Tco_1067757</name>
</gene>
<reference evidence="1" key="1">
    <citation type="journal article" date="2022" name="Int. J. Mol. Sci.">
        <title>Draft Genome of Tanacetum Coccineum: Genomic Comparison of Closely Related Tanacetum-Family Plants.</title>
        <authorList>
            <person name="Yamashiro T."/>
            <person name="Shiraishi A."/>
            <person name="Nakayama K."/>
            <person name="Satake H."/>
        </authorList>
    </citation>
    <scope>NUCLEOTIDE SEQUENCE</scope>
</reference>
<proteinExistence type="predicted"/>
<evidence type="ECO:0000313" key="1">
    <source>
        <dbReference type="EMBL" id="GJT86040.1"/>
    </source>
</evidence>
<dbReference type="Proteomes" id="UP001151760">
    <property type="component" value="Unassembled WGS sequence"/>
</dbReference>
<dbReference type="EMBL" id="BQNB010019508">
    <property type="protein sequence ID" value="GJT86040.1"/>
    <property type="molecule type" value="Genomic_DNA"/>
</dbReference>
<accession>A0ABQ5HFM9</accession>
<sequence>MKSKYSCDDYLHCIDHTMKLIREQWVDTVDHDGEWMEAEEGKYLDEVRAFSFYPRAELVEPLEWKALENRLKPSSVEPPKLELKELPEHFKYAFLQEENQLPIVISSALSAIEKASLLEVLRNHKGAITWSRKAPLLEDKQIPSVGVFDEVTWMAFGGNTHDLGSFGEETNKITTLYHLSRRIVHTKRRDSVTITKRRRQDFQSDDVMDLATASRRSRVKVALEDSMWRRHHDYNKEGLGYNFLAW</sequence>
<organism evidence="1 2">
    <name type="scientific">Tanacetum coccineum</name>
    <dbReference type="NCBI Taxonomy" id="301880"/>
    <lineage>
        <taxon>Eukaryota</taxon>
        <taxon>Viridiplantae</taxon>
        <taxon>Streptophyta</taxon>
        <taxon>Embryophyta</taxon>
        <taxon>Tracheophyta</taxon>
        <taxon>Spermatophyta</taxon>
        <taxon>Magnoliopsida</taxon>
        <taxon>eudicotyledons</taxon>
        <taxon>Gunneridae</taxon>
        <taxon>Pentapetalae</taxon>
        <taxon>asterids</taxon>
        <taxon>campanulids</taxon>
        <taxon>Asterales</taxon>
        <taxon>Asteraceae</taxon>
        <taxon>Asteroideae</taxon>
        <taxon>Anthemideae</taxon>
        <taxon>Anthemidinae</taxon>
        <taxon>Tanacetum</taxon>
    </lineage>
</organism>
<protein>
    <submittedName>
        <fullName evidence="1">Uncharacterized protein</fullName>
    </submittedName>
</protein>
<evidence type="ECO:0000313" key="2">
    <source>
        <dbReference type="Proteomes" id="UP001151760"/>
    </source>
</evidence>
<reference evidence="1" key="2">
    <citation type="submission" date="2022-01" db="EMBL/GenBank/DDBJ databases">
        <authorList>
            <person name="Yamashiro T."/>
            <person name="Shiraishi A."/>
            <person name="Satake H."/>
            <person name="Nakayama K."/>
        </authorList>
    </citation>
    <scope>NUCLEOTIDE SEQUENCE</scope>
</reference>
<keyword evidence="2" id="KW-1185">Reference proteome</keyword>
<comment type="caution">
    <text evidence="1">The sequence shown here is derived from an EMBL/GenBank/DDBJ whole genome shotgun (WGS) entry which is preliminary data.</text>
</comment>
<name>A0ABQ5HFM9_9ASTR</name>